<gene>
    <name evidence="1" type="ORF">BJ212DRAFT_460427</name>
</gene>
<dbReference type="AlphaFoldDB" id="A0A9P7E7G5"/>
<proteinExistence type="predicted"/>
<dbReference type="OrthoDB" id="2681645at2759"/>
<organism evidence="1 2">
    <name type="scientific">Suillus subaureus</name>
    <dbReference type="NCBI Taxonomy" id="48587"/>
    <lineage>
        <taxon>Eukaryota</taxon>
        <taxon>Fungi</taxon>
        <taxon>Dikarya</taxon>
        <taxon>Basidiomycota</taxon>
        <taxon>Agaricomycotina</taxon>
        <taxon>Agaricomycetes</taxon>
        <taxon>Agaricomycetidae</taxon>
        <taxon>Boletales</taxon>
        <taxon>Suillineae</taxon>
        <taxon>Suillaceae</taxon>
        <taxon>Suillus</taxon>
    </lineage>
</organism>
<accession>A0A9P7E7G5</accession>
<dbReference type="RefSeq" id="XP_041190760.1">
    <property type="nucleotide sequence ID" value="XM_041343268.1"/>
</dbReference>
<comment type="caution">
    <text evidence="1">The sequence shown here is derived from an EMBL/GenBank/DDBJ whole genome shotgun (WGS) entry which is preliminary data.</text>
</comment>
<dbReference type="Proteomes" id="UP000807769">
    <property type="component" value="Unassembled WGS sequence"/>
</dbReference>
<dbReference type="GeneID" id="64637284"/>
<protein>
    <submittedName>
        <fullName evidence="1">Uncharacterized protein</fullName>
    </submittedName>
</protein>
<sequence>MSRKKHKDIVLAWETAASAGSLVNHVVVGEVAPTAPDLRLCTLQYIETVDMDDEISKAFETIRLEDPHLEIKEHSIPPEMGARDEDQSIILAGETAASVDLHVNLMAGDEAASTAPNMQRCMLQCSETVDSDDETFEAIDTIRLEDPHIGIKEYPITPDIDDGNNDIVLVGETVASDGSRGNLVVGGGVADIGRCMLQCSEIDNSDDETSSAFETIPLEDPHLGIREPTLMSRNNDIILAGKTVASNGSLVNLMEGDVVARTAPDVRRHVLQRSETVHLDDKTSKAFLRLVDPCLRIRGYTIIPPQIGTRCIVFRFFWYHVRLI</sequence>
<name>A0A9P7E7G5_9AGAM</name>
<evidence type="ECO:0000313" key="2">
    <source>
        <dbReference type="Proteomes" id="UP000807769"/>
    </source>
</evidence>
<reference evidence="1" key="1">
    <citation type="journal article" date="2020" name="New Phytol.">
        <title>Comparative genomics reveals dynamic genome evolution in host specialist ectomycorrhizal fungi.</title>
        <authorList>
            <person name="Lofgren L.A."/>
            <person name="Nguyen N.H."/>
            <person name="Vilgalys R."/>
            <person name="Ruytinx J."/>
            <person name="Liao H.L."/>
            <person name="Branco S."/>
            <person name="Kuo A."/>
            <person name="LaButti K."/>
            <person name="Lipzen A."/>
            <person name="Andreopoulos W."/>
            <person name="Pangilinan J."/>
            <person name="Riley R."/>
            <person name="Hundley H."/>
            <person name="Na H."/>
            <person name="Barry K."/>
            <person name="Grigoriev I.V."/>
            <person name="Stajich J.E."/>
            <person name="Kennedy P.G."/>
        </authorList>
    </citation>
    <scope>NUCLEOTIDE SEQUENCE</scope>
    <source>
        <strain evidence="1">MN1</strain>
    </source>
</reference>
<evidence type="ECO:0000313" key="1">
    <source>
        <dbReference type="EMBL" id="KAG1812615.1"/>
    </source>
</evidence>
<dbReference type="EMBL" id="JABBWG010000026">
    <property type="protein sequence ID" value="KAG1812615.1"/>
    <property type="molecule type" value="Genomic_DNA"/>
</dbReference>
<keyword evidence="2" id="KW-1185">Reference proteome</keyword>